<dbReference type="SUPFAM" id="SSF51445">
    <property type="entry name" value="(Trans)glycosidases"/>
    <property type="match status" value="1"/>
</dbReference>
<protein>
    <recommendedName>
        <fullName evidence="6">UDP-glycosyltransferases domain-containing protein</fullName>
    </recommendedName>
</protein>
<keyword evidence="3" id="KW-0328">Glycosyltransferase</keyword>
<organism evidence="4 5">
    <name type="scientific">Vigna mungo</name>
    <name type="common">Black gram</name>
    <name type="synonym">Phaseolus mungo</name>
    <dbReference type="NCBI Taxonomy" id="3915"/>
    <lineage>
        <taxon>Eukaryota</taxon>
        <taxon>Viridiplantae</taxon>
        <taxon>Streptophyta</taxon>
        <taxon>Embryophyta</taxon>
        <taxon>Tracheophyta</taxon>
        <taxon>Spermatophyta</taxon>
        <taxon>Magnoliopsida</taxon>
        <taxon>eudicotyledons</taxon>
        <taxon>Gunneridae</taxon>
        <taxon>Pentapetalae</taxon>
        <taxon>rosids</taxon>
        <taxon>fabids</taxon>
        <taxon>Fabales</taxon>
        <taxon>Fabaceae</taxon>
        <taxon>Papilionoideae</taxon>
        <taxon>50 kb inversion clade</taxon>
        <taxon>NPAAA clade</taxon>
        <taxon>indigoferoid/millettioid clade</taxon>
        <taxon>Phaseoleae</taxon>
        <taxon>Vigna</taxon>
    </lineage>
</organism>
<reference evidence="4 5" key="1">
    <citation type="journal article" date="2023" name="Life. Sci Alliance">
        <title>Evolutionary insights into 3D genome organization and epigenetic landscape of Vigna mungo.</title>
        <authorList>
            <person name="Junaid A."/>
            <person name="Singh B."/>
            <person name="Bhatia S."/>
        </authorList>
    </citation>
    <scope>NUCLEOTIDE SEQUENCE [LARGE SCALE GENOMIC DNA]</scope>
    <source>
        <strain evidence="4">Urdbean</strain>
    </source>
</reference>
<dbReference type="PANTHER" id="PTHR48045">
    <property type="entry name" value="UDP-GLYCOSYLTRANSFERASE 72B1"/>
    <property type="match status" value="1"/>
</dbReference>
<evidence type="ECO:0000256" key="2">
    <source>
        <dbReference type="ARBA" id="ARBA00022679"/>
    </source>
</evidence>
<evidence type="ECO:0008006" key="6">
    <source>
        <dbReference type="Google" id="ProtNLM"/>
    </source>
</evidence>
<dbReference type="PANTHER" id="PTHR48045:SF11">
    <property type="entry name" value="UDP-GLYCOSYLTRANSFERASE 72B1"/>
    <property type="match status" value="1"/>
</dbReference>
<accession>A0AAQ3PEP1</accession>
<sequence length="281" mass="30415">MGADCVEDTLETALNGDGNAATYLVAPGANDEVVDGMGVEVERMNGNYLEQVLREGFSHPSVNGIMLWTAYHPNGCYQMCLTNKNFKNLPAGDVKTGRVEGVTNVHGSYSLKWLDAQPHGSVTLVCFGSGGTLSRDQIEELALGLEMSEQRFVWVVKSLNKEVANASYFTEDTGGFVERTKGRGLVVASWIPQAQVLSHPSIGGFVTHCGWNSILESVVNGVPLVAWPLYTEQNMNVVLVSEGMKVAVRVVIGENGLAERGEIARVVKMVMEGEEGKKLLH</sequence>
<dbReference type="Proteomes" id="UP001374535">
    <property type="component" value="Chromosome 1"/>
</dbReference>
<keyword evidence="5" id="KW-1185">Reference proteome</keyword>
<name>A0AAQ3PEP1_VIGMU</name>
<dbReference type="SUPFAM" id="SSF53756">
    <property type="entry name" value="UDP-Glycosyltransferase/glycogen phosphorylase"/>
    <property type="match status" value="1"/>
</dbReference>
<gene>
    <name evidence="4" type="ORF">V8G54_003812</name>
</gene>
<dbReference type="InterPro" id="IPR002213">
    <property type="entry name" value="UDP_glucos_trans"/>
</dbReference>
<dbReference type="GO" id="GO:0008194">
    <property type="term" value="F:UDP-glycosyltransferase activity"/>
    <property type="evidence" value="ECO:0007669"/>
    <property type="project" value="InterPro"/>
</dbReference>
<evidence type="ECO:0000256" key="1">
    <source>
        <dbReference type="ARBA" id="ARBA00009995"/>
    </source>
</evidence>
<dbReference type="FunFam" id="3.40.50.2000:FF:000056">
    <property type="entry name" value="Glycosyltransferase"/>
    <property type="match status" value="1"/>
</dbReference>
<dbReference type="PROSITE" id="PS00375">
    <property type="entry name" value="UDPGT"/>
    <property type="match status" value="1"/>
</dbReference>
<dbReference type="InterPro" id="IPR035595">
    <property type="entry name" value="UDP_glycos_trans_CS"/>
</dbReference>
<dbReference type="AlphaFoldDB" id="A0AAQ3PEP1"/>
<evidence type="ECO:0000313" key="5">
    <source>
        <dbReference type="Proteomes" id="UP001374535"/>
    </source>
</evidence>
<dbReference type="EMBL" id="CP144700">
    <property type="protein sequence ID" value="WVZ25268.1"/>
    <property type="molecule type" value="Genomic_DNA"/>
</dbReference>
<evidence type="ECO:0000313" key="4">
    <source>
        <dbReference type="EMBL" id="WVZ25268.1"/>
    </source>
</evidence>
<evidence type="ECO:0000256" key="3">
    <source>
        <dbReference type="RuleBase" id="RU003718"/>
    </source>
</evidence>
<dbReference type="InterPro" id="IPR017853">
    <property type="entry name" value="GH"/>
</dbReference>
<dbReference type="Gene3D" id="3.40.50.2000">
    <property type="entry name" value="Glycogen Phosphorylase B"/>
    <property type="match status" value="1"/>
</dbReference>
<keyword evidence="2 3" id="KW-0808">Transferase</keyword>
<dbReference type="Pfam" id="PF00201">
    <property type="entry name" value="UDPGT"/>
    <property type="match status" value="1"/>
</dbReference>
<dbReference type="CDD" id="cd03784">
    <property type="entry name" value="GT1_Gtf-like"/>
    <property type="match status" value="1"/>
</dbReference>
<proteinExistence type="inferred from homology"/>
<comment type="similarity">
    <text evidence="1 3">Belongs to the UDP-glycosyltransferase family.</text>
</comment>